<name>A0AAW0E0B4_9AGAR</name>
<gene>
    <name evidence="1" type="ORF">VNI00_002130</name>
</gene>
<protein>
    <submittedName>
        <fullName evidence="1">Uncharacterized protein</fullName>
    </submittedName>
</protein>
<proteinExistence type="predicted"/>
<reference evidence="1 2" key="1">
    <citation type="submission" date="2024-01" db="EMBL/GenBank/DDBJ databases">
        <title>A draft genome for a cacao thread blight-causing isolate of Paramarasmius palmivorus.</title>
        <authorList>
            <person name="Baruah I.K."/>
            <person name="Bukari Y."/>
            <person name="Amoako-Attah I."/>
            <person name="Meinhardt L.W."/>
            <person name="Bailey B.A."/>
            <person name="Cohen S.P."/>
        </authorList>
    </citation>
    <scope>NUCLEOTIDE SEQUENCE [LARGE SCALE GENOMIC DNA]</scope>
    <source>
        <strain evidence="1 2">GH-12</strain>
    </source>
</reference>
<evidence type="ECO:0000313" key="1">
    <source>
        <dbReference type="EMBL" id="KAK7058496.1"/>
    </source>
</evidence>
<dbReference type="EMBL" id="JAYKXP010000005">
    <property type="protein sequence ID" value="KAK7058496.1"/>
    <property type="molecule type" value="Genomic_DNA"/>
</dbReference>
<comment type="caution">
    <text evidence="1">The sequence shown here is derived from an EMBL/GenBank/DDBJ whole genome shotgun (WGS) entry which is preliminary data.</text>
</comment>
<accession>A0AAW0E0B4</accession>
<dbReference type="AlphaFoldDB" id="A0AAW0E0B4"/>
<sequence length="624" mass="71764">MSSMDSTPIHSQRSSLLSFPTQTEFSFSTRTGSSETINGPGALSGRYINELGELTLKGINILVVYRKLRNIERHFPHGNEEPVPYEMYGHLLELCRPDLYRRQFRQRALRIVLTQIARRHTTQLLHRCSRWPATYLREVLVELARCLQDAQWQGNLYASPSYQDIARIYTNQTHKSEPHPVLPFLDFLLCIVQLDSDYLDCVLISSASFRTLATSHQHPLGDEAGQLPFSIVTIKYNRFLRRNVWRDLGVQNVLRRLRNMYREMSFGSERMLLDACLDALDFVCSNQDPHIKELALRFIVQVLVLSPRSYALHTLAQAISLFSFSEQLHVLSEMMVGIEQGDIDDFDIESTLHTRFIEFSLLTAAQSQDTQEALICAGIREFFLFAVSRQLDDARYRQTLRDYTTLEIVRSVVKGHLPVSLVQVPDESKSLWKNVVEVFGWPDDEWERRSFTELLNRSALAMTTVVVEMVDTAPEDTFLLEISVQHSGRSWEVRKTLTDLKKLSHRVQQKGRSTSLDETTLPSPLWRPYSSLQSRDKEVFVEELLSGLTKLHLRGQCQEIVAFLSTDVMYGAYPQERKRVKVNVPIVTIAAITEKGLQGQSRSFLDLEDEEKEFKQVAKMLALL</sequence>
<evidence type="ECO:0000313" key="2">
    <source>
        <dbReference type="Proteomes" id="UP001383192"/>
    </source>
</evidence>
<organism evidence="1 2">
    <name type="scientific">Paramarasmius palmivorus</name>
    <dbReference type="NCBI Taxonomy" id="297713"/>
    <lineage>
        <taxon>Eukaryota</taxon>
        <taxon>Fungi</taxon>
        <taxon>Dikarya</taxon>
        <taxon>Basidiomycota</taxon>
        <taxon>Agaricomycotina</taxon>
        <taxon>Agaricomycetes</taxon>
        <taxon>Agaricomycetidae</taxon>
        <taxon>Agaricales</taxon>
        <taxon>Marasmiineae</taxon>
        <taxon>Marasmiaceae</taxon>
        <taxon>Paramarasmius</taxon>
    </lineage>
</organism>
<keyword evidence="2" id="KW-1185">Reference proteome</keyword>
<dbReference type="Proteomes" id="UP001383192">
    <property type="component" value="Unassembled WGS sequence"/>
</dbReference>